<keyword evidence="17" id="KW-1185">Reference proteome</keyword>
<dbReference type="InterPro" id="IPR018040">
    <property type="entry name" value="Pectinesterase_Tyr_AS"/>
</dbReference>
<keyword evidence="8 13" id="KW-0378">Hydrolase</keyword>
<keyword evidence="14" id="KW-0812">Transmembrane</keyword>
<dbReference type="InterPro" id="IPR011050">
    <property type="entry name" value="Pectin_lyase_fold/virulence"/>
</dbReference>
<dbReference type="SUPFAM" id="SSF51126">
    <property type="entry name" value="Pectin lyase-like"/>
    <property type="match status" value="1"/>
</dbReference>
<comment type="subcellular location">
    <subcellularLocation>
        <location evidence="1 13">Secreted</location>
        <location evidence="1 13">Cell wall</location>
    </subcellularLocation>
</comment>
<evidence type="ECO:0000256" key="9">
    <source>
        <dbReference type="ARBA" id="ARBA00023085"/>
    </source>
</evidence>
<evidence type="ECO:0000256" key="8">
    <source>
        <dbReference type="ARBA" id="ARBA00022801"/>
    </source>
</evidence>
<keyword evidence="9 13" id="KW-0063">Aspartyl esterase</keyword>
<dbReference type="AlphaFoldDB" id="A0AAD4ISG8"/>
<evidence type="ECO:0000256" key="6">
    <source>
        <dbReference type="ARBA" id="ARBA00022512"/>
    </source>
</evidence>
<evidence type="ECO:0000256" key="2">
    <source>
        <dbReference type="ARBA" id="ARBA00005184"/>
    </source>
</evidence>
<dbReference type="GO" id="GO:0045490">
    <property type="term" value="P:pectin catabolic process"/>
    <property type="evidence" value="ECO:0007669"/>
    <property type="project" value="UniProtKB-UniRule"/>
</dbReference>
<comment type="pathway">
    <text evidence="2 13">Glycan metabolism; pectin degradation; 2-dehydro-3-deoxy-D-gluconate from pectin: step 1/5.</text>
</comment>
<dbReference type="NCBIfam" id="TIGR01614">
    <property type="entry name" value="PME_inhib"/>
    <property type="match status" value="1"/>
</dbReference>
<dbReference type="GO" id="GO:0004857">
    <property type="term" value="F:enzyme inhibitor activity"/>
    <property type="evidence" value="ECO:0007669"/>
    <property type="project" value="InterPro"/>
</dbReference>
<evidence type="ECO:0000313" key="16">
    <source>
        <dbReference type="EMBL" id="KAH6820341.1"/>
    </source>
</evidence>
<sequence length="559" mass="59773">MAGEWGSKKKAVIAGVASILLVAAIIAVAIGTTKSDNSGGSGGIPDVESTTKAVDAICAPTQYKETCQNSLVGANTTDPKKLIETAIDVTVKSIGGVLEKSSLLKEVANDPMTKGAFEVCKEVLEKAVDDLRRSVDKVGEFDAAKAKEYIGDLRTWLSAVVTNQETCVDAFENTTGDTGEKMKNLLKTARELSSNGLAMVTDISEAVGSLPLEHADGSRKLLSEEEEGFVNRRLLEATTLSLKPTIEVAKDGSGKFKSINEALATLPKKNNESFIVIHIKAGVYNENIDIPKGLNKLVFVGDGPKSTIITGDKSMAGGVQTYYTATLAVNGQDFLAKDIGVENTAGPNGNQSLAVRVSGDRAIFYNVVMDGYQDTLCADTHRQFYRNCTISGTVDFVFGNGLALFQDCTFVVRKPGPKQACMVTAQGRSDANSNSAIIIQNGHFKADPALLAAQPPVTSFLGRPWKEMARTIIMQSDIEGFINPTGWAPWVGNVGLDTCYYVEHNNRGPGAKTTGRAKWKGIRHLTPEQVQSWTGRAVYGGDGWIAKSGVPYAPTMMQV</sequence>
<dbReference type="Gene3D" id="2.160.20.10">
    <property type="entry name" value="Single-stranded right-handed beta-helix, Pectin lyase-like"/>
    <property type="match status" value="1"/>
</dbReference>
<feature type="transmembrane region" description="Helical" evidence="14">
    <location>
        <begin position="12"/>
        <end position="31"/>
    </location>
</feature>
<keyword evidence="7 13" id="KW-0964">Secreted</keyword>
<dbReference type="EMBL" id="SDAM02004199">
    <property type="protein sequence ID" value="KAH6820341.1"/>
    <property type="molecule type" value="Genomic_DNA"/>
</dbReference>
<gene>
    <name evidence="16" type="ORF">C2S53_017711</name>
</gene>
<evidence type="ECO:0000256" key="4">
    <source>
        <dbReference type="ARBA" id="ARBA00007786"/>
    </source>
</evidence>
<protein>
    <recommendedName>
        <fullName evidence="5 13">Pectinesterase</fullName>
        <ecNumber evidence="5 13">3.1.1.11</ecNumber>
    </recommendedName>
</protein>
<dbReference type="FunFam" id="2.160.20.10:FF:000029">
    <property type="entry name" value="Pectinesterase 4"/>
    <property type="match status" value="1"/>
</dbReference>
<dbReference type="InterPro" id="IPR000070">
    <property type="entry name" value="Pectinesterase_cat"/>
</dbReference>
<evidence type="ECO:0000259" key="15">
    <source>
        <dbReference type="SMART" id="SM00856"/>
    </source>
</evidence>
<feature type="domain" description="Pectinesterase inhibitor" evidence="15">
    <location>
        <begin position="49"/>
        <end position="199"/>
    </location>
</feature>
<dbReference type="Pfam" id="PF04043">
    <property type="entry name" value="PMEI"/>
    <property type="match status" value="1"/>
</dbReference>
<comment type="catalytic activity">
    <reaction evidence="11 13">
        <text>[(1-&gt;4)-alpha-D-galacturonosyl methyl ester](n) + n H2O = [(1-&gt;4)-alpha-D-galacturonosyl](n) + n methanol + n H(+)</text>
        <dbReference type="Rhea" id="RHEA:22380"/>
        <dbReference type="Rhea" id="RHEA-COMP:14570"/>
        <dbReference type="Rhea" id="RHEA-COMP:14573"/>
        <dbReference type="ChEBI" id="CHEBI:15377"/>
        <dbReference type="ChEBI" id="CHEBI:15378"/>
        <dbReference type="ChEBI" id="CHEBI:17790"/>
        <dbReference type="ChEBI" id="CHEBI:140522"/>
        <dbReference type="ChEBI" id="CHEBI:140523"/>
        <dbReference type="EC" id="3.1.1.11"/>
    </reaction>
</comment>
<dbReference type="Proteomes" id="UP001190926">
    <property type="component" value="Unassembled WGS sequence"/>
</dbReference>
<accession>A0AAD4ISG8</accession>
<evidence type="ECO:0000313" key="17">
    <source>
        <dbReference type="Proteomes" id="UP001190926"/>
    </source>
</evidence>
<dbReference type="SUPFAM" id="SSF101148">
    <property type="entry name" value="Plant invertase/pectin methylesterase inhibitor"/>
    <property type="match status" value="1"/>
</dbReference>
<dbReference type="Pfam" id="PF01095">
    <property type="entry name" value="Pectinesterase"/>
    <property type="match status" value="1"/>
</dbReference>
<dbReference type="SMART" id="SM00856">
    <property type="entry name" value="PMEI"/>
    <property type="match status" value="1"/>
</dbReference>
<feature type="active site" evidence="12">
    <location>
        <position position="395"/>
    </location>
</feature>
<comment type="function">
    <text evidence="13">Acts in the modification of cell walls via demethylesterification of cell wall pectin.</text>
</comment>
<dbReference type="Gene3D" id="1.20.140.40">
    <property type="entry name" value="Invertase/pectin methylesterase inhibitor family protein"/>
    <property type="match status" value="1"/>
</dbReference>
<keyword evidence="14" id="KW-1133">Transmembrane helix</keyword>
<dbReference type="FunFam" id="1.20.140.40:FF:000001">
    <property type="entry name" value="Pectinesterase"/>
    <property type="match status" value="1"/>
</dbReference>
<evidence type="ECO:0000256" key="10">
    <source>
        <dbReference type="ARBA" id="ARBA00023316"/>
    </source>
</evidence>
<reference evidence="16 17" key="1">
    <citation type="journal article" date="2021" name="Nat. Commun.">
        <title>Incipient diploidization of the medicinal plant Perilla within 10,000 years.</title>
        <authorList>
            <person name="Zhang Y."/>
            <person name="Shen Q."/>
            <person name="Leng L."/>
            <person name="Zhang D."/>
            <person name="Chen S."/>
            <person name="Shi Y."/>
            <person name="Ning Z."/>
            <person name="Chen S."/>
        </authorList>
    </citation>
    <scope>NUCLEOTIDE SEQUENCE [LARGE SCALE GENOMIC DNA]</scope>
    <source>
        <strain evidence="17">cv. PC099</strain>
    </source>
</reference>
<evidence type="ECO:0000256" key="11">
    <source>
        <dbReference type="ARBA" id="ARBA00047928"/>
    </source>
</evidence>
<evidence type="ECO:0000256" key="7">
    <source>
        <dbReference type="ARBA" id="ARBA00022525"/>
    </source>
</evidence>
<dbReference type="InterPro" id="IPR033131">
    <property type="entry name" value="Pectinesterase_Asp_AS"/>
</dbReference>
<keyword evidence="14" id="KW-0472">Membrane</keyword>
<comment type="caution">
    <text evidence="16">The sequence shown here is derived from an EMBL/GenBank/DDBJ whole genome shotgun (WGS) entry which is preliminary data.</text>
</comment>
<evidence type="ECO:0000256" key="3">
    <source>
        <dbReference type="ARBA" id="ARBA00006027"/>
    </source>
</evidence>
<dbReference type="InterPro" id="IPR012334">
    <property type="entry name" value="Pectin_lyas_fold"/>
</dbReference>
<dbReference type="CDD" id="cd15798">
    <property type="entry name" value="PMEI-like_3"/>
    <property type="match status" value="1"/>
</dbReference>
<comment type="similarity">
    <text evidence="4">In the C-terminal section; belongs to the pectinesterase family.</text>
</comment>
<evidence type="ECO:0000256" key="5">
    <source>
        <dbReference type="ARBA" id="ARBA00013229"/>
    </source>
</evidence>
<keyword evidence="10 13" id="KW-0961">Cell wall biogenesis/degradation</keyword>
<dbReference type="GO" id="GO:0042545">
    <property type="term" value="P:cell wall modification"/>
    <property type="evidence" value="ECO:0007669"/>
    <property type="project" value="UniProtKB-UniRule"/>
</dbReference>
<organism evidence="16 17">
    <name type="scientific">Perilla frutescens var. hirtella</name>
    <name type="common">Perilla citriodora</name>
    <name type="synonym">Perilla setoyensis</name>
    <dbReference type="NCBI Taxonomy" id="608512"/>
    <lineage>
        <taxon>Eukaryota</taxon>
        <taxon>Viridiplantae</taxon>
        <taxon>Streptophyta</taxon>
        <taxon>Embryophyta</taxon>
        <taxon>Tracheophyta</taxon>
        <taxon>Spermatophyta</taxon>
        <taxon>Magnoliopsida</taxon>
        <taxon>eudicotyledons</taxon>
        <taxon>Gunneridae</taxon>
        <taxon>Pentapetalae</taxon>
        <taxon>asterids</taxon>
        <taxon>lamiids</taxon>
        <taxon>Lamiales</taxon>
        <taxon>Lamiaceae</taxon>
        <taxon>Nepetoideae</taxon>
        <taxon>Elsholtzieae</taxon>
        <taxon>Perilla</taxon>
    </lineage>
</organism>
<keyword evidence="6 13" id="KW-0134">Cell wall</keyword>
<evidence type="ECO:0000256" key="1">
    <source>
        <dbReference type="ARBA" id="ARBA00004191"/>
    </source>
</evidence>
<proteinExistence type="inferred from homology"/>
<dbReference type="InterPro" id="IPR035513">
    <property type="entry name" value="Invertase/methylesterase_inhib"/>
</dbReference>
<dbReference type="InterPro" id="IPR006501">
    <property type="entry name" value="Pectinesterase_inhib_dom"/>
</dbReference>
<evidence type="ECO:0000256" key="12">
    <source>
        <dbReference type="PROSITE-ProRule" id="PRU10040"/>
    </source>
</evidence>
<evidence type="ECO:0000256" key="13">
    <source>
        <dbReference type="RuleBase" id="RU000589"/>
    </source>
</evidence>
<evidence type="ECO:0000256" key="14">
    <source>
        <dbReference type="SAM" id="Phobius"/>
    </source>
</evidence>
<comment type="similarity">
    <text evidence="3">In the N-terminal section; belongs to the PMEI family.</text>
</comment>
<dbReference type="PROSITE" id="PS00800">
    <property type="entry name" value="PECTINESTERASE_1"/>
    <property type="match status" value="1"/>
</dbReference>
<dbReference type="PROSITE" id="PS00503">
    <property type="entry name" value="PECTINESTERASE_2"/>
    <property type="match status" value="1"/>
</dbReference>
<dbReference type="GO" id="GO:0030599">
    <property type="term" value="F:pectinesterase activity"/>
    <property type="evidence" value="ECO:0007669"/>
    <property type="project" value="UniProtKB-UniRule"/>
</dbReference>
<name>A0AAD4ISG8_PERFH</name>
<dbReference type="EC" id="3.1.1.11" evidence="5 13"/>
<dbReference type="PANTHER" id="PTHR31707">
    <property type="entry name" value="PECTINESTERASE"/>
    <property type="match status" value="1"/>
</dbReference>